<dbReference type="PANTHER" id="PTHR30096:SF0">
    <property type="entry name" value="4,5-DOPA DIOXYGENASE EXTRADIOL-LIKE PROTEIN"/>
    <property type="match status" value="1"/>
</dbReference>
<dbReference type="Gene3D" id="3.40.830.10">
    <property type="entry name" value="LigB-like"/>
    <property type="match status" value="1"/>
</dbReference>
<comment type="cofactor">
    <cofactor evidence="1">
        <name>Zn(2+)</name>
        <dbReference type="ChEBI" id="CHEBI:29105"/>
    </cofactor>
</comment>
<dbReference type="SUPFAM" id="SSF53213">
    <property type="entry name" value="LigB-like"/>
    <property type="match status" value="1"/>
</dbReference>
<evidence type="ECO:0000313" key="9">
    <source>
        <dbReference type="Proteomes" id="UP001357485"/>
    </source>
</evidence>
<name>A0ABR0LRV1_9PEZI</name>
<comment type="similarity">
    <text evidence="2">Belongs to the DODA-type extradiol aromatic ring-opening dioxygenase family.</text>
</comment>
<gene>
    <name evidence="8" type="ORF">LTR16_001050</name>
</gene>
<dbReference type="Proteomes" id="UP001357485">
    <property type="component" value="Unassembled WGS sequence"/>
</dbReference>
<dbReference type="CDD" id="cd07363">
    <property type="entry name" value="45_DOPA_Dioxygenase"/>
    <property type="match status" value="1"/>
</dbReference>
<sequence>MFARPIYTRLILAFLRVQAVASQTIYNPLFQAFDQTSLALSTNMTRAPVIALSHGGGPLPLLGDPGHKEIVASLRTRVPQLLRLGTPEAPRAIVIVTAHWSERTPAISNGKKHSLLYDYYGFLPESYKLKYDAPGSPEVAEEVAQAMKDEGLQPEMDAERGWDHGVFVPMLLIHPAADIPIVQVSVLSSELPSAHFSMGRALSRLRDSNVAIVGSGFASFHNLRIMFSRVAGEPAFRKRNEEWSHAVSGAVKEKDISAREEALSKWREWPGAYEMHPRGGAEHFLPLVVCAGAGGEGQAKSYTDSFMGLDMYSYYWE</sequence>
<reference evidence="8 9" key="1">
    <citation type="submission" date="2023-08" db="EMBL/GenBank/DDBJ databases">
        <title>Black Yeasts Isolated from many extreme environments.</title>
        <authorList>
            <person name="Coleine C."/>
            <person name="Stajich J.E."/>
            <person name="Selbmann L."/>
        </authorList>
    </citation>
    <scope>NUCLEOTIDE SEQUENCE [LARGE SCALE GENOMIC DNA]</scope>
    <source>
        <strain evidence="8 9">CCFEE 536</strain>
    </source>
</reference>
<dbReference type="PIRSF" id="PIRSF006157">
    <property type="entry name" value="Doxgns_DODA"/>
    <property type="match status" value="1"/>
</dbReference>
<accession>A0ABR0LRV1</accession>
<feature type="chain" id="PRO_5046970779" description="Extradiol ring-cleavage dioxygenase class III enzyme subunit B domain-containing protein" evidence="6">
    <location>
        <begin position="22"/>
        <end position="317"/>
    </location>
</feature>
<evidence type="ECO:0000256" key="3">
    <source>
        <dbReference type="ARBA" id="ARBA00022723"/>
    </source>
</evidence>
<dbReference type="InterPro" id="IPR004183">
    <property type="entry name" value="Xdiol_dOase_suB"/>
</dbReference>
<dbReference type="Pfam" id="PF02900">
    <property type="entry name" value="LigB"/>
    <property type="match status" value="1"/>
</dbReference>
<keyword evidence="3" id="KW-0479">Metal-binding</keyword>
<dbReference type="InterPro" id="IPR014436">
    <property type="entry name" value="Extradiol_dOase_DODA"/>
</dbReference>
<protein>
    <recommendedName>
        <fullName evidence="7">Extradiol ring-cleavage dioxygenase class III enzyme subunit B domain-containing protein</fullName>
    </recommendedName>
</protein>
<comment type="caution">
    <text evidence="8">The sequence shown here is derived from an EMBL/GenBank/DDBJ whole genome shotgun (WGS) entry which is preliminary data.</text>
</comment>
<evidence type="ECO:0000259" key="7">
    <source>
        <dbReference type="Pfam" id="PF02900"/>
    </source>
</evidence>
<keyword evidence="6" id="KW-0732">Signal</keyword>
<keyword evidence="9" id="KW-1185">Reference proteome</keyword>
<dbReference type="EMBL" id="JAVRRA010016457">
    <property type="protein sequence ID" value="KAK5201907.1"/>
    <property type="molecule type" value="Genomic_DNA"/>
</dbReference>
<evidence type="ECO:0000256" key="6">
    <source>
        <dbReference type="SAM" id="SignalP"/>
    </source>
</evidence>
<evidence type="ECO:0000256" key="4">
    <source>
        <dbReference type="ARBA" id="ARBA00022833"/>
    </source>
</evidence>
<evidence type="ECO:0000256" key="2">
    <source>
        <dbReference type="ARBA" id="ARBA00007581"/>
    </source>
</evidence>
<organism evidence="8 9">
    <name type="scientific">Cryomyces antarcticus</name>
    <dbReference type="NCBI Taxonomy" id="329879"/>
    <lineage>
        <taxon>Eukaryota</taxon>
        <taxon>Fungi</taxon>
        <taxon>Dikarya</taxon>
        <taxon>Ascomycota</taxon>
        <taxon>Pezizomycotina</taxon>
        <taxon>Dothideomycetes</taxon>
        <taxon>Dothideomycetes incertae sedis</taxon>
        <taxon>Cryomyces</taxon>
    </lineage>
</organism>
<proteinExistence type="inferred from homology"/>
<evidence type="ECO:0000256" key="5">
    <source>
        <dbReference type="ARBA" id="ARBA00023002"/>
    </source>
</evidence>
<evidence type="ECO:0000256" key="1">
    <source>
        <dbReference type="ARBA" id="ARBA00001947"/>
    </source>
</evidence>
<keyword evidence="5" id="KW-0560">Oxidoreductase</keyword>
<dbReference type="PANTHER" id="PTHR30096">
    <property type="entry name" value="4,5-DOPA DIOXYGENASE EXTRADIOL-LIKE PROTEIN"/>
    <property type="match status" value="1"/>
</dbReference>
<feature type="signal peptide" evidence="6">
    <location>
        <begin position="1"/>
        <end position="21"/>
    </location>
</feature>
<evidence type="ECO:0000313" key="8">
    <source>
        <dbReference type="EMBL" id="KAK5201907.1"/>
    </source>
</evidence>
<keyword evidence="4" id="KW-0862">Zinc</keyword>
<feature type="domain" description="Extradiol ring-cleavage dioxygenase class III enzyme subunit B" evidence="7">
    <location>
        <begin position="86"/>
        <end position="304"/>
    </location>
</feature>